<keyword evidence="13" id="KW-0735">Signal-anchor</keyword>
<feature type="compositionally biased region" description="Pro residues" evidence="23">
    <location>
        <begin position="791"/>
        <end position="822"/>
    </location>
</feature>
<keyword evidence="17" id="KW-0046">Antibiotic resistance</keyword>
<keyword evidence="14" id="KW-0573">Peptidoglycan synthesis</keyword>
<evidence type="ECO:0000256" key="2">
    <source>
        <dbReference type="ARBA" id="ARBA00004401"/>
    </source>
</evidence>
<keyword evidence="6" id="KW-0121">Carboxypeptidase</keyword>
<evidence type="ECO:0000256" key="1">
    <source>
        <dbReference type="ARBA" id="ARBA00002624"/>
    </source>
</evidence>
<keyword evidence="8" id="KW-0328">Glycosyltransferase</keyword>
<keyword evidence="11" id="KW-0378">Hydrolase</keyword>
<dbReference type="PANTHER" id="PTHR32282:SF11">
    <property type="entry name" value="PENICILLIN-BINDING PROTEIN 1B"/>
    <property type="match status" value="1"/>
</dbReference>
<evidence type="ECO:0000313" key="27">
    <source>
        <dbReference type="EMBL" id="GCD11382.1"/>
    </source>
</evidence>
<dbReference type="AlphaFoldDB" id="A0A401UPB7"/>
<evidence type="ECO:0000256" key="13">
    <source>
        <dbReference type="ARBA" id="ARBA00022968"/>
    </source>
</evidence>
<feature type="region of interest" description="Disordered" evidence="23">
    <location>
        <begin position="791"/>
        <end position="834"/>
    </location>
</feature>
<dbReference type="Proteomes" id="UP000287872">
    <property type="component" value="Unassembled WGS sequence"/>
</dbReference>
<evidence type="ECO:0000256" key="5">
    <source>
        <dbReference type="ARBA" id="ARBA00022475"/>
    </source>
</evidence>
<dbReference type="InterPro" id="IPR012338">
    <property type="entry name" value="Beta-lactam/transpept-like"/>
</dbReference>
<dbReference type="EC" id="3.4.16.4" evidence="3"/>
<keyword evidence="16 24" id="KW-0472">Membrane</keyword>
<keyword evidence="9" id="KW-0808">Transferase</keyword>
<protein>
    <recommendedName>
        <fullName evidence="4">Penicillin-binding protein 1A</fullName>
        <ecNumber evidence="21">2.4.99.28</ecNumber>
        <ecNumber evidence="3">3.4.16.4</ecNumber>
    </recommendedName>
</protein>
<dbReference type="PANTHER" id="PTHR32282">
    <property type="entry name" value="BINDING PROTEIN TRANSPEPTIDASE, PUTATIVE-RELATED"/>
    <property type="match status" value="1"/>
</dbReference>
<evidence type="ECO:0000256" key="6">
    <source>
        <dbReference type="ARBA" id="ARBA00022645"/>
    </source>
</evidence>
<keyword evidence="7" id="KW-0645">Protease</keyword>
<reference evidence="27 28" key="1">
    <citation type="submission" date="2018-11" db="EMBL/GenBank/DDBJ databases">
        <title>Genome sequencing and assembly of Clostridium tagluense strain A121.</title>
        <authorList>
            <person name="Murakami T."/>
            <person name="Segawa T."/>
            <person name="Shcherbakova V.A."/>
            <person name="Mori H."/>
            <person name="Yoshimura Y."/>
        </authorList>
    </citation>
    <scope>NUCLEOTIDE SEQUENCE [LARGE SCALE GENOMIC DNA]</scope>
    <source>
        <strain evidence="27 28">A121</strain>
    </source>
</reference>
<feature type="domain" description="Penicillin-binding protein transpeptidase" evidence="25">
    <location>
        <begin position="379"/>
        <end position="637"/>
    </location>
</feature>
<dbReference type="Gene3D" id="1.10.3810.10">
    <property type="entry name" value="Biosynthetic peptidoglycan transglycosylase-like"/>
    <property type="match status" value="1"/>
</dbReference>
<name>A0A401UPB7_9CLOT</name>
<dbReference type="SUPFAM" id="SSF56601">
    <property type="entry name" value="beta-lactamase/transpeptidase-like"/>
    <property type="match status" value="1"/>
</dbReference>
<evidence type="ECO:0000256" key="14">
    <source>
        <dbReference type="ARBA" id="ARBA00022984"/>
    </source>
</evidence>
<evidence type="ECO:0000256" key="15">
    <source>
        <dbReference type="ARBA" id="ARBA00022989"/>
    </source>
</evidence>
<comment type="catalytic activity">
    <reaction evidence="22">
        <text>[GlcNAc-(1-&gt;4)-Mur2Ac(oyl-L-Ala-gamma-D-Glu-L-Lys-D-Ala-D-Ala)](n)-di-trans,octa-cis-undecaprenyl diphosphate + beta-D-GlcNAc-(1-&gt;4)-Mur2Ac(oyl-L-Ala-gamma-D-Glu-L-Lys-D-Ala-D-Ala)-di-trans,octa-cis-undecaprenyl diphosphate = [GlcNAc-(1-&gt;4)-Mur2Ac(oyl-L-Ala-gamma-D-Glu-L-Lys-D-Ala-D-Ala)](n+1)-di-trans,octa-cis-undecaprenyl diphosphate + di-trans,octa-cis-undecaprenyl diphosphate + H(+)</text>
        <dbReference type="Rhea" id="RHEA:23708"/>
        <dbReference type="Rhea" id="RHEA-COMP:9602"/>
        <dbReference type="Rhea" id="RHEA-COMP:9603"/>
        <dbReference type="ChEBI" id="CHEBI:15378"/>
        <dbReference type="ChEBI" id="CHEBI:58405"/>
        <dbReference type="ChEBI" id="CHEBI:60033"/>
        <dbReference type="ChEBI" id="CHEBI:78435"/>
        <dbReference type="EC" id="2.4.99.28"/>
    </reaction>
</comment>
<evidence type="ECO:0000256" key="18">
    <source>
        <dbReference type="ARBA" id="ARBA00023268"/>
    </source>
</evidence>
<comment type="subcellular location">
    <subcellularLocation>
        <location evidence="2">Cell membrane</location>
        <topology evidence="2">Single-pass type II membrane protein</topology>
    </subcellularLocation>
</comment>
<dbReference type="InterPro" id="IPR023346">
    <property type="entry name" value="Lysozyme-like_dom_sf"/>
</dbReference>
<evidence type="ECO:0000256" key="9">
    <source>
        <dbReference type="ARBA" id="ARBA00022679"/>
    </source>
</evidence>
<dbReference type="EMBL" id="BHYK01000017">
    <property type="protein sequence ID" value="GCD11382.1"/>
    <property type="molecule type" value="Genomic_DNA"/>
</dbReference>
<dbReference type="GO" id="GO:0071555">
    <property type="term" value="P:cell wall organization"/>
    <property type="evidence" value="ECO:0007669"/>
    <property type="project" value="UniProtKB-KW"/>
</dbReference>
<evidence type="ECO:0000256" key="4">
    <source>
        <dbReference type="ARBA" id="ARBA00018638"/>
    </source>
</evidence>
<evidence type="ECO:0000256" key="8">
    <source>
        <dbReference type="ARBA" id="ARBA00022676"/>
    </source>
</evidence>
<keyword evidence="28" id="KW-1185">Reference proteome</keyword>
<keyword evidence="19" id="KW-0961">Cell wall biogenesis/degradation</keyword>
<dbReference type="EC" id="2.4.99.28" evidence="21"/>
<evidence type="ECO:0000256" key="10">
    <source>
        <dbReference type="ARBA" id="ARBA00022692"/>
    </source>
</evidence>
<evidence type="ECO:0000259" key="25">
    <source>
        <dbReference type="Pfam" id="PF00905"/>
    </source>
</evidence>
<accession>A0A401UPB7</accession>
<dbReference type="InterPro" id="IPR001460">
    <property type="entry name" value="PCN-bd_Tpept"/>
</dbReference>
<evidence type="ECO:0000313" key="28">
    <source>
        <dbReference type="Proteomes" id="UP000287872"/>
    </source>
</evidence>
<dbReference type="GO" id="GO:0008658">
    <property type="term" value="F:penicillin binding"/>
    <property type="evidence" value="ECO:0007669"/>
    <property type="project" value="InterPro"/>
</dbReference>
<keyword evidence="15 24" id="KW-1133">Transmembrane helix</keyword>
<dbReference type="InterPro" id="IPR001264">
    <property type="entry name" value="Glyco_trans_51"/>
</dbReference>
<dbReference type="Gene3D" id="3.40.710.10">
    <property type="entry name" value="DD-peptidase/beta-lactamase superfamily"/>
    <property type="match status" value="1"/>
</dbReference>
<dbReference type="InterPro" id="IPR036950">
    <property type="entry name" value="PBP_transglycosylase"/>
</dbReference>
<dbReference type="GO" id="GO:0046677">
    <property type="term" value="P:response to antibiotic"/>
    <property type="evidence" value="ECO:0007669"/>
    <property type="project" value="UniProtKB-KW"/>
</dbReference>
<dbReference type="Pfam" id="PF00905">
    <property type="entry name" value="Transpeptidase"/>
    <property type="match status" value="1"/>
</dbReference>
<evidence type="ECO:0000259" key="26">
    <source>
        <dbReference type="Pfam" id="PF00912"/>
    </source>
</evidence>
<feature type="transmembrane region" description="Helical" evidence="24">
    <location>
        <begin position="21"/>
        <end position="45"/>
    </location>
</feature>
<evidence type="ECO:0000256" key="16">
    <source>
        <dbReference type="ARBA" id="ARBA00023136"/>
    </source>
</evidence>
<dbReference type="GO" id="GO:0009252">
    <property type="term" value="P:peptidoglycan biosynthetic process"/>
    <property type="evidence" value="ECO:0007669"/>
    <property type="project" value="UniProtKB-UniPathway"/>
</dbReference>
<evidence type="ECO:0000256" key="21">
    <source>
        <dbReference type="ARBA" id="ARBA00044770"/>
    </source>
</evidence>
<dbReference type="Pfam" id="PF00912">
    <property type="entry name" value="Transgly"/>
    <property type="match status" value="1"/>
</dbReference>
<organism evidence="27 28">
    <name type="scientific">Clostridium tagluense</name>
    <dbReference type="NCBI Taxonomy" id="360422"/>
    <lineage>
        <taxon>Bacteria</taxon>
        <taxon>Bacillati</taxon>
        <taxon>Bacillota</taxon>
        <taxon>Clostridia</taxon>
        <taxon>Eubacteriales</taxon>
        <taxon>Clostridiaceae</taxon>
        <taxon>Clostridium</taxon>
    </lineage>
</organism>
<sequence>MKDKKTTPKKKKSTGKKVFKSIFLTILSIALIAMVAIGGVVVAMVKTAPELDINEFLKLDEPSTLYDNSQKYMDEYITSERRTNISINKVPVVLKDAFISIEDSRFDTHPGIDIKRLGGAVLNDIKIKIHGSGASLQGASTITQQLVKYRMFLADSIENRTSIKRKVQEISLSLKLEKVLTKDQILEAYINTIFLGGKAHGVEAASQQYFGKSIEALSLKQCAFIASAAQNPSLSYNLSYKASKSKEAFVSNRTKAVLENMLKYNKISKNQFDSAMAENLVFNFSIKDANKMDFESFSRPVILQVAEDLMKTLNINKEEAYSMLMYDGLKITTTMDRSMQIKSQAIIDDPVASNKKNSYDYIFPRDGNLNLKQANIQASCVIMDYRTGEVKTIIGGRGVEGPMSYNRAASSDFLKAPGSSIKPLTVYSPAIDSKIATASTIIEDSPVPEEIGKKYGAPGDPPYNPRNSPDIYYGYLTLRDCLKHSVNVAAVKIEDMIGLKTGISYGEKFGLQLDETDKRSMSAMALGQLDGGSYKGTNPLTMATAYGVFGNNGMRSTPRLYTKVVDRSGKIILQTKYDPKTVLSPQSAYIMYDLLQGPVSADGTGPNANFGNMPVRGKTGTSSDSKNLWFVGLTPYYSAAIWIGTDDGAKIEGMGSNTAALLWGNVMKEAHTNLPVKEVERPSGISDFSVSKDSGDIPTDLTYSDPRGNRVYSELFIDGTQPTTLDSIHVLARVTRGPNGNYVLASESTSPGNIETRIFIKRSYHNATLLDSAYVLPTSVDSFSNQFIPPVTSPPVTKPPVTNPPVTDPPVTNPPVINPPVTDPTGVNPPVNAP</sequence>
<dbReference type="GO" id="GO:0008360">
    <property type="term" value="P:regulation of cell shape"/>
    <property type="evidence" value="ECO:0007669"/>
    <property type="project" value="UniProtKB-KW"/>
</dbReference>
<evidence type="ECO:0000256" key="23">
    <source>
        <dbReference type="SAM" id="MobiDB-lite"/>
    </source>
</evidence>
<comment type="catalytic activity">
    <reaction evidence="20">
        <text>Preferential cleavage: (Ac)2-L-Lys-D-Ala-|-D-Ala. Also transpeptidation of peptidyl-alanyl moieties that are N-acyl substituents of D-alanine.</text>
        <dbReference type="EC" id="3.4.16.4"/>
    </reaction>
</comment>
<keyword evidence="10 24" id="KW-0812">Transmembrane</keyword>
<evidence type="ECO:0000256" key="12">
    <source>
        <dbReference type="ARBA" id="ARBA00022960"/>
    </source>
</evidence>
<gene>
    <name evidence="27" type="primary">pbpA</name>
    <name evidence="27" type="ORF">Ctaglu_30050</name>
</gene>
<keyword evidence="12" id="KW-0133">Cell shape</keyword>
<dbReference type="GO" id="GO:0005886">
    <property type="term" value="C:plasma membrane"/>
    <property type="evidence" value="ECO:0007669"/>
    <property type="project" value="UniProtKB-SubCell"/>
</dbReference>
<dbReference type="SUPFAM" id="SSF53955">
    <property type="entry name" value="Lysozyme-like"/>
    <property type="match status" value="1"/>
</dbReference>
<evidence type="ECO:0000256" key="22">
    <source>
        <dbReference type="ARBA" id="ARBA00049902"/>
    </source>
</evidence>
<evidence type="ECO:0000256" key="3">
    <source>
        <dbReference type="ARBA" id="ARBA00012448"/>
    </source>
</evidence>
<evidence type="ECO:0000256" key="17">
    <source>
        <dbReference type="ARBA" id="ARBA00023251"/>
    </source>
</evidence>
<dbReference type="GO" id="GO:0006508">
    <property type="term" value="P:proteolysis"/>
    <property type="evidence" value="ECO:0007669"/>
    <property type="project" value="UniProtKB-KW"/>
</dbReference>
<evidence type="ECO:0000256" key="19">
    <source>
        <dbReference type="ARBA" id="ARBA00023316"/>
    </source>
</evidence>
<dbReference type="GO" id="GO:0030288">
    <property type="term" value="C:outer membrane-bounded periplasmic space"/>
    <property type="evidence" value="ECO:0007669"/>
    <property type="project" value="TreeGrafter"/>
</dbReference>
<comment type="function">
    <text evidence="1">Cell wall formation. Synthesis of cross-linked peptidoglycan from the lipid intermediates. The enzyme has a penicillin-insensitive transglycosylase N-terminal domain (formation of linear glycan strands) and a penicillin-sensitive transpeptidase C-terminal domain (cross-linking of the peptide subunits).</text>
</comment>
<evidence type="ECO:0000256" key="7">
    <source>
        <dbReference type="ARBA" id="ARBA00022670"/>
    </source>
</evidence>
<proteinExistence type="predicted"/>
<evidence type="ECO:0000256" key="24">
    <source>
        <dbReference type="SAM" id="Phobius"/>
    </source>
</evidence>
<dbReference type="GO" id="GO:0008955">
    <property type="term" value="F:peptidoglycan glycosyltransferase activity"/>
    <property type="evidence" value="ECO:0007669"/>
    <property type="project" value="UniProtKB-EC"/>
</dbReference>
<dbReference type="UniPathway" id="UPA00219"/>
<comment type="caution">
    <text evidence="27">The sequence shown here is derived from an EMBL/GenBank/DDBJ whole genome shotgun (WGS) entry which is preliminary data.</text>
</comment>
<dbReference type="OrthoDB" id="9766909at2"/>
<evidence type="ECO:0000256" key="11">
    <source>
        <dbReference type="ARBA" id="ARBA00022801"/>
    </source>
</evidence>
<dbReference type="GO" id="GO:0009002">
    <property type="term" value="F:serine-type D-Ala-D-Ala carboxypeptidase activity"/>
    <property type="evidence" value="ECO:0007669"/>
    <property type="project" value="UniProtKB-EC"/>
</dbReference>
<evidence type="ECO:0000256" key="20">
    <source>
        <dbReference type="ARBA" id="ARBA00034000"/>
    </source>
</evidence>
<dbReference type="InterPro" id="IPR050396">
    <property type="entry name" value="Glycosyltr_51/Transpeptidase"/>
</dbReference>
<dbReference type="RefSeq" id="WP_125003155.1">
    <property type="nucleotide sequence ID" value="NZ_BHYK01000017.1"/>
</dbReference>
<keyword evidence="18" id="KW-0511">Multifunctional enzyme</keyword>
<keyword evidence="5" id="KW-1003">Cell membrane</keyword>
<feature type="domain" description="Glycosyl transferase family 51" evidence="26">
    <location>
        <begin position="73"/>
        <end position="261"/>
    </location>
</feature>